<dbReference type="Proteomes" id="UP000674179">
    <property type="component" value="Chromosome 35"/>
</dbReference>
<accession>A0A836FR69</accession>
<keyword evidence="3" id="KW-1185">Reference proteome</keyword>
<name>A0A836FR69_LEIEN</name>
<dbReference type="EMBL" id="JAFHKP010000035">
    <property type="protein sequence ID" value="KAG5467622.1"/>
    <property type="molecule type" value="Genomic_DNA"/>
</dbReference>
<dbReference type="GeneID" id="94168551"/>
<proteinExistence type="predicted"/>
<feature type="region of interest" description="Disordered" evidence="1">
    <location>
        <begin position="17"/>
        <end position="36"/>
    </location>
</feature>
<evidence type="ECO:0000313" key="2">
    <source>
        <dbReference type="EMBL" id="KAG5467622.1"/>
    </source>
</evidence>
<gene>
    <name evidence="2" type="ORF">CUR178_01267</name>
</gene>
<evidence type="ECO:0000313" key="3">
    <source>
        <dbReference type="Proteomes" id="UP000674179"/>
    </source>
</evidence>
<dbReference type="OrthoDB" id="256203at2759"/>
<dbReference type="RefSeq" id="XP_067689144.1">
    <property type="nucleotide sequence ID" value="XM_067833041.1"/>
</dbReference>
<reference evidence="2 3" key="1">
    <citation type="submission" date="2021-02" db="EMBL/GenBank/DDBJ databases">
        <title>Leishmania (Mundinia) enrietti genome sequencing and assembly.</title>
        <authorList>
            <person name="Almutairi H."/>
            <person name="Gatherer D."/>
        </authorList>
    </citation>
    <scope>NUCLEOTIDE SEQUENCE [LARGE SCALE GENOMIC DNA]</scope>
    <source>
        <strain evidence="2">CUR178</strain>
    </source>
</reference>
<organism evidence="2 3">
    <name type="scientific">Leishmania enriettii</name>
    <dbReference type="NCBI Taxonomy" id="5663"/>
    <lineage>
        <taxon>Eukaryota</taxon>
        <taxon>Discoba</taxon>
        <taxon>Euglenozoa</taxon>
        <taxon>Kinetoplastea</taxon>
        <taxon>Metakinetoplastina</taxon>
        <taxon>Trypanosomatida</taxon>
        <taxon>Trypanosomatidae</taxon>
        <taxon>Leishmaniinae</taxon>
        <taxon>Leishmania</taxon>
    </lineage>
</organism>
<evidence type="ECO:0000256" key="1">
    <source>
        <dbReference type="SAM" id="MobiDB-lite"/>
    </source>
</evidence>
<dbReference type="AlphaFoldDB" id="A0A836FR69"/>
<protein>
    <submittedName>
        <fullName evidence="2">Uncharacterized protein</fullName>
    </submittedName>
</protein>
<dbReference type="KEGG" id="lenr:94168551"/>
<sequence>MGCITARAARDGVVDSKKTSKLSKVGTAHAASEDKPEEMEVDYVAQFVAGYMTDYPQKGTVTTYEDYLGFDTSTTNHVSKGKADRLCKWSDQALQDRQSLNNGVFFNPQNPSSWPRDVITAYVSSPSFADRRTVQEGTYK</sequence>
<comment type="caution">
    <text evidence="2">The sequence shown here is derived from an EMBL/GenBank/DDBJ whole genome shotgun (WGS) entry which is preliminary data.</text>
</comment>